<evidence type="ECO:0000313" key="7">
    <source>
        <dbReference type="EMBL" id="KCW50899.1"/>
    </source>
</evidence>
<dbReference type="AlphaFoldDB" id="A0A059AAZ5"/>
<keyword evidence="4 5" id="KW-0472">Membrane</keyword>
<evidence type="ECO:0000256" key="2">
    <source>
        <dbReference type="ARBA" id="ARBA00022692"/>
    </source>
</evidence>
<dbReference type="OMA" id="FFATMIC"/>
<evidence type="ECO:0000256" key="5">
    <source>
        <dbReference type="SAM" id="Phobius"/>
    </source>
</evidence>
<dbReference type="InterPro" id="IPR044839">
    <property type="entry name" value="NDR1-like"/>
</dbReference>
<dbReference type="eggNOG" id="ENOG502RZJV">
    <property type="taxonomic scope" value="Eukaryota"/>
</dbReference>
<organism evidence="7">
    <name type="scientific">Eucalyptus grandis</name>
    <name type="common">Flooded gum</name>
    <dbReference type="NCBI Taxonomy" id="71139"/>
    <lineage>
        <taxon>Eukaryota</taxon>
        <taxon>Viridiplantae</taxon>
        <taxon>Streptophyta</taxon>
        <taxon>Embryophyta</taxon>
        <taxon>Tracheophyta</taxon>
        <taxon>Spermatophyta</taxon>
        <taxon>Magnoliopsida</taxon>
        <taxon>eudicotyledons</taxon>
        <taxon>Gunneridae</taxon>
        <taxon>Pentapetalae</taxon>
        <taxon>rosids</taxon>
        <taxon>malvids</taxon>
        <taxon>Myrtales</taxon>
        <taxon>Myrtaceae</taxon>
        <taxon>Myrtoideae</taxon>
        <taxon>Eucalypteae</taxon>
        <taxon>Eucalyptus</taxon>
    </lineage>
</organism>
<evidence type="ECO:0000256" key="4">
    <source>
        <dbReference type="ARBA" id="ARBA00023136"/>
    </source>
</evidence>
<dbReference type="KEGG" id="egr:104421343"/>
<protein>
    <recommendedName>
        <fullName evidence="6">Late embryogenesis abundant protein LEA-2 subgroup domain-containing protein</fullName>
    </recommendedName>
</protein>
<evidence type="ECO:0000259" key="6">
    <source>
        <dbReference type="Pfam" id="PF03168"/>
    </source>
</evidence>
<dbReference type="GO" id="GO:0016020">
    <property type="term" value="C:membrane"/>
    <property type="evidence" value="ECO:0007669"/>
    <property type="project" value="UniProtKB-SubCell"/>
</dbReference>
<dbReference type="EMBL" id="KK198762">
    <property type="protein sequence ID" value="KCW50899.1"/>
    <property type="molecule type" value="Genomic_DNA"/>
</dbReference>
<sequence>MADNSRPPVTGYPAPPPGAYSNGYPPGAHSGAAYPYAAPRSQYANYQYYAPDRRAAFLRYFLVAVIAFFVIIGTVLFIVWLVLQPRLPEFEVESVAVTNFSVSNASQHVSGDWVVRFQVANPNKKMKISYTDIEAYLSYKTESLSETRLQPFDQGTRNQTVVQASFAAADSYVDNWAVSGINADRASGAVSFQVRLIALARFKAGWWRARRRVIKVVCGNLAVGLSSNNGTGKLTGGVRDCSVGL</sequence>
<dbReference type="Pfam" id="PF03168">
    <property type="entry name" value="LEA_2"/>
    <property type="match status" value="1"/>
</dbReference>
<keyword evidence="2 5" id="KW-0812">Transmembrane</keyword>
<feature type="transmembrane region" description="Helical" evidence="5">
    <location>
        <begin position="60"/>
        <end position="83"/>
    </location>
</feature>
<dbReference type="InterPro" id="IPR004864">
    <property type="entry name" value="LEA_2"/>
</dbReference>
<accession>A0A059AAZ5</accession>
<dbReference type="PANTHER" id="PTHR31234">
    <property type="entry name" value="LATE EMBRYOGENESIS ABUNDANT (LEA) HYDROXYPROLINE-RICH GLYCOPROTEIN FAMILY"/>
    <property type="match status" value="1"/>
</dbReference>
<name>A0A059AAZ5_EUCGR</name>
<dbReference type="Gramene" id="KCW50899">
    <property type="protein sequence ID" value="KCW50899"/>
    <property type="gene ID" value="EUGRSUZ_J00543"/>
</dbReference>
<feature type="domain" description="Late embryogenesis abundant protein LEA-2 subgroup" evidence="6">
    <location>
        <begin position="117"/>
        <end position="198"/>
    </location>
</feature>
<comment type="subcellular location">
    <subcellularLocation>
        <location evidence="1">Membrane</location>
        <topology evidence="1">Single-pass membrane protein</topology>
    </subcellularLocation>
</comment>
<keyword evidence="3 5" id="KW-1133">Transmembrane helix</keyword>
<evidence type="ECO:0000256" key="1">
    <source>
        <dbReference type="ARBA" id="ARBA00004167"/>
    </source>
</evidence>
<dbReference type="PANTHER" id="PTHR31234:SF55">
    <property type="entry name" value="LATE EMBRYOGENESIS ABUNDANT (LEA) HYDROXYPROLINE-RICH GLYCOPROTEIN FAMILY"/>
    <property type="match status" value="1"/>
</dbReference>
<gene>
    <name evidence="7" type="ORF">EUGRSUZ_J00543</name>
</gene>
<dbReference type="OrthoDB" id="695142at2759"/>
<reference evidence="7" key="1">
    <citation type="submission" date="2013-07" db="EMBL/GenBank/DDBJ databases">
        <title>The genome of Eucalyptus grandis.</title>
        <authorList>
            <person name="Schmutz J."/>
            <person name="Hayes R."/>
            <person name="Myburg A."/>
            <person name="Tuskan G."/>
            <person name="Grattapaglia D."/>
            <person name="Rokhsar D.S."/>
        </authorList>
    </citation>
    <scope>NUCLEOTIDE SEQUENCE</scope>
    <source>
        <tissue evidence="7">Leaf extractions</tissue>
    </source>
</reference>
<dbReference type="GO" id="GO:0098542">
    <property type="term" value="P:defense response to other organism"/>
    <property type="evidence" value="ECO:0007669"/>
    <property type="project" value="InterPro"/>
</dbReference>
<dbReference type="STRING" id="71139.A0A059AAZ5"/>
<evidence type="ECO:0000256" key="3">
    <source>
        <dbReference type="ARBA" id="ARBA00022989"/>
    </source>
</evidence>
<dbReference type="InParanoid" id="A0A059AAZ5"/>
<proteinExistence type="predicted"/>
<dbReference type="FunCoup" id="A0A059AAZ5">
    <property type="interactions" value="862"/>
</dbReference>